<gene>
    <name evidence="3" type="ORF">HHK36_030262</name>
</gene>
<evidence type="ECO:0000256" key="1">
    <source>
        <dbReference type="PROSITE-ProRule" id="PRU00175"/>
    </source>
</evidence>
<dbReference type="InterPro" id="IPR001841">
    <property type="entry name" value="Znf_RING"/>
</dbReference>
<dbReference type="AlphaFoldDB" id="A0A835D3C9"/>
<protein>
    <recommendedName>
        <fullName evidence="2">RING-type domain-containing protein</fullName>
    </recommendedName>
</protein>
<name>A0A835D3C9_TETSI</name>
<dbReference type="PANTHER" id="PTHR15600:SF42">
    <property type="entry name" value="SACSIN"/>
    <property type="match status" value="1"/>
</dbReference>
<dbReference type="OMA" id="WICRICL"/>
<dbReference type="Proteomes" id="UP000655225">
    <property type="component" value="Unassembled WGS sequence"/>
</dbReference>
<dbReference type="PROSITE" id="PS50089">
    <property type="entry name" value="ZF_RING_2"/>
    <property type="match status" value="1"/>
</dbReference>
<dbReference type="SMART" id="SM00184">
    <property type="entry name" value="RING"/>
    <property type="match status" value="1"/>
</dbReference>
<sequence length="595" mass="65763">MPVANGTRLVTASSLFVRLTVKLSPFAFELPTLYLPFIKILKDLGLQDVLSVVRAKDLLLNLQKSCGYQHLNPNELRAVMEILHFICDGTVQANLSDGSNWVSEAIVPDDGCRLVHARSCVYVDSYGSRFVRSIDTSRLRFVHPDLPERMCTTLGIKMLSDMVVEELDHEDQLQALDMIGSVPLATVRQKLSSRSLQAAVWTIVNSVASYKPAFKSVSLEQLQSLLISVADKMQFVWCLHTRFLLLPMFLDITRVSKESIIPGWEDGFRHRTLHFVNQSKTCIFVAEPPNYISVFDVIAIVVSQVLGSPTPLPIGPLFSSPEDSEKAIVDMLKLGSHRRETEPMGESNWLVGKELLPQDAHHVQFHPLRPFYTGEIVAWRSGKDGEKLKYGTVPEDVRPSAGQALYRLKVETTPGVTEPLLSSQVFSFRSISATNEASSAGLSVGGHTEVGNRMHVQVRTAGEGIGSSQLQPGTDLHYGRVSAAELVQAVHEMLSAAGINMDVEKQSLLQTTLTLQEQLKESQAALLLEQEKVDMAAKEADTAKGAWLCRVCLSAEVNITIVPCGHVLCQRCSSAVSRCPFCRLQVSRTMKIFRP</sequence>
<dbReference type="InterPro" id="IPR052972">
    <property type="entry name" value="Sacsin_chaperone_reg"/>
</dbReference>
<proteinExistence type="predicted"/>
<evidence type="ECO:0000313" key="4">
    <source>
        <dbReference type="Proteomes" id="UP000655225"/>
    </source>
</evidence>
<accession>A0A835D3C9</accession>
<keyword evidence="1" id="KW-0863">Zinc-finger</keyword>
<keyword evidence="1" id="KW-0862">Zinc</keyword>
<dbReference type="Gene3D" id="3.30.40.10">
    <property type="entry name" value="Zinc/RING finger domain, C3HC4 (zinc finger)"/>
    <property type="match status" value="1"/>
</dbReference>
<comment type="caution">
    <text evidence="3">The sequence shown here is derived from an EMBL/GenBank/DDBJ whole genome shotgun (WGS) entry which is preliminary data.</text>
</comment>
<organism evidence="3 4">
    <name type="scientific">Tetracentron sinense</name>
    <name type="common">Spur-leaf</name>
    <dbReference type="NCBI Taxonomy" id="13715"/>
    <lineage>
        <taxon>Eukaryota</taxon>
        <taxon>Viridiplantae</taxon>
        <taxon>Streptophyta</taxon>
        <taxon>Embryophyta</taxon>
        <taxon>Tracheophyta</taxon>
        <taxon>Spermatophyta</taxon>
        <taxon>Magnoliopsida</taxon>
        <taxon>Trochodendrales</taxon>
        <taxon>Trochodendraceae</taxon>
        <taxon>Tetracentron</taxon>
    </lineage>
</organism>
<dbReference type="OrthoDB" id="1262810at2759"/>
<dbReference type="PANTHER" id="PTHR15600">
    <property type="entry name" value="SACSIN"/>
    <property type="match status" value="1"/>
</dbReference>
<dbReference type="Pfam" id="PF13920">
    <property type="entry name" value="zf-C3HC4_3"/>
    <property type="match status" value="1"/>
</dbReference>
<keyword evidence="1" id="KW-0479">Metal-binding</keyword>
<dbReference type="GO" id="GO:0008270">
    <property type="term" value="F:zinc ion binding"/>
    <property type="evidence" value="ECO:0007669"/>
    <property type="project" value="UniProtKB-KW"/>
</dbReference>
<dbReference type="EMBL" id="JABCRI010000023">
    <property type="protein sequence ID" value="KAF8378913.1"/>
    <property type="molecule type" value="Genomic_DNA"/>
</dbReference>
<dbReference type="GO" id="GO:0030544">
    <property type="term" value="F:Hsp70 protein binding"/>
    <property type="evidence" value="ECO:0007669"/>
    <property type="project" value="TreeGrafter"/>
</dbReference>
<reference evidence="3 4" key="1">
    <citation type="submission" date="2020-04" db="EMBL/GenBank/DDBJ databases">
        <title>Plant Genome Project.</title>
        <authorList>
            <person name="Zhang R.-G."/>
        </authorList>
    </citation>
    <scope>NUCLEOTIDE SEQUENCE [LARGE SCALE GENOMIC DNA]</scope>
    <source>
        <strain evidence="3">YNK0</strain>
        <tissue evidence="3">Leaf</tissue>
    </source>
</reference>
<evidence type="ECO:0000313" key="3">
    <source>
        <dbReference type="EMBL" id="KAF8378913.1"/>
    </source>
</evidence>
<evidence type="ECO:0000259" key="2">
    <source>
        <dbReference type="PROSITE" id="PS50089"/>
    </source>
</evidence>
<dbReference type="InterPro" id="IPR013083">
    <property type="entry name" value="Znf_RING/FYVE/PHD"/>
</dbReference>
<feature type="domain" description="RING-type" evidence="2">
    <location>
        <begin position="549"/>
        <end position="583"/>
    </location>
</feature>
<keyword evidence="4" id="KW-1185">Reference proteome</keyword>
<dbReference type="SUPFAM" id="SSF57850">
    <property type="entry name" value="RING/U-box"/>
    <property type="match status" value="1"/>
</dbReference>